<evidence type="ECO:0000313" key="8">
    <source>
        <dbReference type="Proteomes" id="UP000002710"/>
    </source>
</evidence>
<dbReference type="PROSITE" id="PS50045">
    <property type="entry name" value="SIGMA54_INTERACT_4"/>
    <property type="match status" value="1"/>
</dbReference>
<dbReference type="Proteomes" id="UP000002710">
    <property type="component" value="Chromosome"/>
</dbReference>
<dbReference type="eggNOG" id="COG3829">
    <property type="taxonomic scope" value="Bacteria"/>
</dbReference>
<dbReference type="PROSITE" id="PS00676">
    <property type="entry name" value="SIGMA54_INTERACT_2"/>
    <property type="match status" value="1"/>
</dbReference>
<dbReference type="SUPFAM" id="SSF46689">
    <property type="entry name" value="Homeodomain-like"/>
    <property type="match status" value="1"/>
</dbReference>
<dbReference type="InterPro" id="IPR002078">
    <property type="entry name" value="Sigma_54_int"/>
</dbReference>
<dbReference type="KEGG" id="dde:Dde_0289"/>
<dbReference type="InterPro" id="IPR027417">
    <property type="entry name" value="P-loop_NTPase"/>
</dbReference>
<dbReference type="InterPro" id="IPR009057">
    <property type="entry name" value="Homeodomain-like_sf"/>
</dbReference>
<dbReference type="HOGENOM" id="CLU_000445_8_5_7"/>
<dbReference type="GO" id="GO:0005524">
    <property type="term" value="F:ATP binding"/>
    <property type="evidence" value="ECO:0007669"/>
    <property type="project" value="UniProtKB-KW"/>
</dbReference>
<evidence type="ECO:0000256" key="5">
    <source>
        <dbReference type="ARBA" id="ARBA00023163"/>
    </source>
</evidence>
<dbReference type="SUPFAM" id="SSF159800">
    <property type="entry name" value="PrpR receptor domain-like"/>
    <property type="match status" value="1"/>
</dbReference>
<feature type="domain" description="Sigma-54 factor interaction" evidence="6">
    <location>
        <begin position="318"/>
        <end position="548"/>
    </location>
</feature>
<dbReference type="Pfam" id="PF25601">
    <property type="entry name" value="AAA_lid_14"/>
    <property type="match status" value="1"/>
</dbReference>
<dbReference type="STRING" id="207559.Dde_0289"/>
<dbReference type="SMART" id="SM00382">
    <property type="entry name" value="AAA"/>
    <property type="match status" value="1"/>
</dbReference>
<dbReference type="Gene3D" id="3.40.50.2300">
    <property type="match status" value="1"/>
</dbReference>
<dbReference type="RefSeq" id="WP_011366436.1">
    <property type="nucleotide sequence ID" value="NC_007519.1"/>
</dbReference>
<keyword evidence="4" id="KW-0238">DNA-binding</keyword>
<dbReference type="FunFam" id="3.40.50.300:FF:000006">
    <property type="entry name" value="DNA-binding transcriptional regulator NtrC"/>
    <property type="match status" value="1"/>
</dbReference>
<dbReference type="CDD" id="cd00009">
    <property type="entry name" value="AAA"/>
    <property type="match status" value="1"/>
</dbReference>
<organism evidence="7 8">
    <name type="scientific">Oleidesulfovibrio alaskensis (strain ATCC BAA-1058 / DSM 17464 / G20)</name>
    <name type="common">Desulfovibrio alaskensis</name>
    <dbReference type="NCBI Taxonomy" id="207559"/>
    <lineage>
        <taxon>Bacteria</taxon>
        <taxon>Pseudomonadati</taxon>
        <taxon>Thermodesulfobacteriota</taxon>
        <taxon>Desulfovibrionia</taxon>
        <taxon>Desulfovibrionales</taxon>
        <taxon>Desulfovibrionaceae</taxon>
        <taxon>Oleidesulfovibrio</taxon>
    </lineage>
</organism>
<dbReference type="AlphaFoldDB" id="Q316Q6"/>
<dbReference type="PRINTS" id="PR01590">
    <property type="entry name" value="HTHFIS"/>
</dbReference>
<dbReference type="Pfam" id="PF02954">
    <property type="entry name" value="HTH_8"/>
    <property type="match status" value="1"/>
</dbReference>
<dbReference type="InterPro" id="IPR025943">
    <property type="entry name" value="Sigma_54_int_dom_ATP-bd_2"/>
</dbReference>
<keyword evidence="3" id="KW-0805">Transcription regulation</keyword>
<proteinExistence type="predicted"/>
<dbReference type="Gene3D" id="1.10.8.60">
    <property type="match status" value="1"/>
</dbReference>
<evidence type="ECO:0000256" key="2">
    <source>
        <dbReference type="ARBA" id="ARBA00022840"/>
    </source>
</evidence>
<dbReference type="GO" id="GO:0043565">
    <property type="term" value="F:sequence-specific DNA binding"/>
    <property type="evidence" value="ECO:0007669"/>
    <property type="project" value="InterPro"/>
</dbReference>
<dbReference type="InterPro" id="IPR058031">
    <property type="entry name" value="AAA_lid_NorR"/>
</dbReference>
<dbReference type="InterPro" id="IPR025662">
    <property type="entry name" value="Sigma_54_int_dom_ATP-bd_1"/>
</dbReference>
<dbReference type="GO" id="GO:0000156">
    <property type="term" value="F:phosphorelay response regulator activity"/>
    <property type="evidence" value="ECO:0007669"/>
    <property type="project" value="InterPro"/>
</dbReference>
<dbReference type="PROSITE" id="PS00675">
    <property type="entry name" value="SIGMA54_INTERACT_1"/>
    <property type="match status" value="1"/>
</dbReference>
<evidence type="ECO:0000256" key="1">
    <source>
        <dbReference type="ARBA" id="ARBA00022741"/>
    </source>
</evidence>
<sequence length="633" mass="68615">MSIALIAPYESLATLCRSICQELDLDVSVHTGSMEDGVRIARNLMAEGVDFFISRGLTAQLIREQCPLPVAELEVSAFDIYLCLEPLLRSGKSIGVVGHSDILRKAKGASAALGFTIDFYATAHPGGMGHIMEAARRQGIAAIAGDAVAARTAERYGMEGVLVQNGADSVTNTLQYAVATYSYLTRQATMAGRLQTVLDRMDGGALLASPDGRMLHCNAAVRAMLEPDQGCTETSMDDLFPQLDWRAVPEGRAETVRELVTVGGSKLAVTVTGTMHDDAMDALICTFHDVRQIEQLEHSFRKSAKPDTPTARHTFSSIVHRSPAMHRCIARAEQFAATQSSILLVGETGTGKELFAQSIHNHSPRAQGNFVAINCGALPEDLLESELFGYAGGAFTGALKSGKAGMFELAHNGTLFLDEVNATSPKLQTRLLRTLQEHEVMRVGSTAVIPVNVRVIAASNAPLEAEVSAGRFRADLFYRLNVLDIRIPPLRERPEDILLLFNMFLERFSAEQHRSTPPVPRGTERKIMAHGWPGNVRELQNYAEKYAILYPEEAALGADITPWTPHAALTAEHAHTPAYGTAAAPVSRDLLHGTLEDITRAAVAAVLHEENGNLSSAARRLGISRNTLRRRLG</sequence>
<keyword evidence="5" id="KW-0804">Transcription</keyword>
<dbReference type="EMBL" id="CP000112">
    <property type="protein sequence ID" value="ABB37090.1"/>
    <property type="molecule type" value="Genomic_DNA"/>
</dbReference>
<protein>
    <submittedName>
        <fullName evidence="7">Proprionate catabolism activator, Fis family</fullName>
    </submittedName>
</protein>
<keyword evidence="1" id="KW-0547">Nucleotide-binding</keyword>
<dbReference type="Gene3D" id="3.40.50.300">
    <property type="entry name" value="P-loop containing nucleotide triphosphate hydrolases"/>
    <property type="match status" value="1"/>
</dbReference>
<dbReference type="Gene3D" id="3.40.50.10660">
    <property type="entry name" value="PrpR receptor domain-like"/>
    <property type="match status" value="1"/>
</dbReference>
<keyword evidence="2" id="KW-0067">ATP-binding</keyword>
<reference evidence="7 8" key="1">
    <citation type="journal article" date="2011" name="J. Bacteriol.">
        <title>Complete genome sequence and updated annotation of Desulfovibrio alaskensis G20.</title>
        <authorList>
            <person name="Hauser L.J."/>
            <person name="Land M.L."/>
            <person name="Brown S.D."/>
            <person name="Larimer F."/>
            <person name="Keller K.L."/>
            <person name="Rapp-Giles B.J."/>
            <person name="Price M.N."/>
            <person name="Lin M."/>
            <person name="Bruce D.C."/>
            <person name="Detter J.C."/>
            <person name="Tapia R."/>
            <person name="Han C.S."/>
            <person name="Goodwin L.A."/>
            <person name="Cheng J.F."/>
            <person name="Pitluck S."/>
            <person name="Copeland A."/>
            <person name="Lucas S."/>
            <person name="Nolan M."/>
            <person name="Lapidus A.L."/>
            <person name="Palumbo A.V."/>
            <person name="Wall J.D."/>
        </authorList>
    </citation>
    <scope>NUCLEOTIDE SEQUENCE [LARGE SCALE GENOMIC DNA]</scope>
    <source>
        <strain evidence="8">ATCC BAA 1058 / DSM 17464 / G20</strain>
    </source>
</reference>
<dbReference type="Gene3D" id="1.10.10.60">
    <property type="entry name" value="Homeodomain-like"/>
    <property type="match status" value="1"/>
</dbReference>
<dbReference type="InterPro" id="IPR003593">
    <property type="entry name" value="AAA+_ATPase"/>
</dbReference>
<dbReference type="Pfam" id="PF00158">
    <property type="entry name" value="Sigma54_activat"/>
    <property type="match status" value="1"/>
</dbReference>
<dbReference type="PANTHER" id="PTHR32071">
    <property type="entry name" value="TRANSCRIPTIONAL REGULATORY PROTEIN"/>
    <property type="match status" value="1"/>
</dbReference>
<dbReference type="GO" id="GO:0006355">
    <property type="term" value="P:regulation of DNA-templated transcription"/>
    <property type="evidence" value="ECO:0007669"/>
    <property type="project" value="InterPro"/>
</dbReference>
<evidence type="ECO:0000256" key="4">
    <source>
        <dbReference type="ARBA" id="ARBA00023125"/>
    </source>
</evidence>
<dbReference type="InterPro" id="IPR010524">
    <property type="entry name" value="Sig_transdc_resp-reg_PrpR_N"/>
</dbReference>
<dbReference type="InterPro" id="IPR025944">
    <property type="entry name" value="Sigma_54_int_dom_CS"/>
</dbReference>
<dbReference type="DNASU" id="3755110"/>
<accession>Q316Q6</accession>
<evidence type="ECO:0000313" key="7">
    <source>
        <dbReference type="EMBL" id="ABB37090.1"/>
    </source>
</evidence>
<dbReference type="InterPro" id="IPR002197">
    <property type="entry name" value="HTH_Fis"/>
</dbReference>
<evidence type="ECO:0000256" key="3">
    <source>
        <dbReference type="ARBA" id="ARBA00023015"/>
    </source>
</evidence>
<dbReference type="SUPFAM" id="SSF52540">
    <property type="entry name" value="P-loop containing nucleoside triphosphate hydrolases"/>
    <property type="match status" value="1"/>
</dbReference>
<gene>
    <name evidence="7" type="ordered locus">Dde_0289</name>
</gene>
<evidence type="ECO:0000259" key="6">
    <source>
        <dbReference type="PROSITE" id="PS50045"/>
    </source>
</evidence>
<keyword evidence="8" id="KW-1185">Reference proteome</keyword>
<dbReference type="PROSITE" id="PS00688">
    <property type="entry name" value="SIGMA54_INTERACT_3"/>
    <property type="match status" value="1"/>
</dbReference>
<dbReference type="Pfam" id="PF06506">
    <property type="entry name" value="PrpR_N"/>
    <property type="match status" value="1"/>
</dbReference>
<name>Q316Q6_OLEA2</name>